<keyword evidence="2" id="KW-0547">Nucleotide-binding</keyword>
<evidence type="ECO:0000256" key="1">
    <source>
        <dbReference type="ARBA" id="ARBA00022679"/>
    </source>
</evidence>
<evidence type="ECO:0000256" key="2">
    <source>
        <dbReference type="ARBA" id="ARBA00022741"/>
    </source>
</evidence>
<protein>
    <submittedName>
        <fullName evidence="8">Protein kinase-like protein</fullName>
    </submittedName>
</protein>
<evidence type="ECO:0000256" key="5">
    <source>
        <dbReference type="ARBA" id="ARBA00037982"/>
    </source>
</evidence>
<keyword evidence="3 8" id="KW-0418">Kinase</keyword>
<dbReference type="EMBL" id="AZHD01000005">
    <property type="protein sequence ID" value="OAA63550.1"/>
    <property type="molecule type" value="Genomic_DNA"/>
</dbReference>
<organism evidence="8 9">
    <name type="scientific">Niveomyces insectorum RCEF 264</name>
    <dbReference type="NCBI Taxonomy" id="1081102"/>
    <lineage>
        <taxon>Eukaryota</taxon>
        <taxon>Fungi</taxon>
        <taxon>Dikarya</taxon>
        <taxon>Ascomycota</taxon>
        <taxon>Pezizomycotina</taxon>
        <taxon>Sordariomycetes</taxon>
        <taxon>Hypocreomycetidae</taxon>
        <taxon>Hypocreales</taxon>
        <taxon>Cordycipitaceae</taxon>
        <taxon>Niveomyces</taxon>
    </lineage>
</organism>
<dbReference type="GO" id="GO:0005524">
    <property type="term" value="F:ATP binding"/>
    <property type="evidence" value="ECO:0007669"/>
    <property type="project" value="UniProtKB-KW"/>
</dbReference>
<dbReference type="GO" id="GO:0005737">
    <property type="term" value="C:cytoplasm"/>
    <property type="evidence" value="ECO:0007669"/>
    <property type="project" value="TreeGrafter"/>
</dbReference>
<evidence type="ECO:0000256" key="4">
    <source>
        <dbReference type="ARBA" id="ARBA00022840"/>
    </source>
</evidence>
<evidence type="ECO:0000313" key="8">
    <source>
        <dbReference type="EMBL" id="OAA63550.1"/>
    </source>
</evidence>
<name>A0A162ML41_9HYPO</name>
<dbReference type="InterPro" id="IPR050339">
    <property type="entry name" value="CC_SR_Kinase"/>
</dbReference>
<dbReference type="OrthoDB" id="4062651at2759"/>
<proteinExistence type="inferred from homology"/>
<dbReference type="InterPro" id="IPR011009">
    <property type="entry name" value="Kinase-like_dom_sf"/>
</dbReference>
<dbReference type="GO" id="GO:0005634">
    <property type="term" value="C:nucleus"/>
    <property type="evidence" value="ECO:0007669"/>
    <property type="project" value="TreeGrafter"/>
</dbReference>
<keyword evidence="9" id="KW-1185">Reference proteome</keyword>
<comment type="caution">
    <text evidence="8">The sequence shown here is derived from an EMBL/GenBank/DDBJ whole genome shotgun (WGS) entry which is preliminary data.</text>
</comment>
<accession>A0A162ML41</accession>
<dbReference type="Gene3D" id="1.10.510.10">
    <property type="entry name" value="Transferase(Phosphotransferase) domain 1"/>
    <property type="match status" value="1"/>
</dbReference>
<dbReference type="SMART" id="SM00220">
    <property type="entry name" value="S_TKc"/>
    <property type="match status" value="1"/>
</dbReference>
<evidence type="ECO:0000256" key="6">
    <source>
        <dbReference type="SAM" id="MobiDB-lite"/>
    </source>
</evidence>
<dbReference type="AlphaFoldDB" id="A0A162ML41"/>
<comment type="similarity">
    <text evidence="5">Belongs to the protein kinase superfamily. Ser/Thr protein kinase family. GCN2 subfamily.</text>
</comment>
<dbReference type="GO" id="GO:0004672">
    <property type="term" value="F:protein kinase activity"/>
    <property type="evidence" value="ECO:0007669"/>
    <property type="project" value="InterPro"/>
</dbReference>
<dbReference type="Proteomes" id="UP000076874">
    <property type="component" value="Unassembled WGS sequence"/>
</dbReference>
<feature type="domain" description="Protein kinase" evidence="7">
    <location>
        <begin position="116"/>
        <end position="395"/>
    </location>
</feature>
<dbReference type="PROSITE" id="PS00108">
    <property type="entry name" value="PROTEIN_KINASE_ST"/>
    <property type="match status" value="1"/>
</dbReference>
<reference evidence="8 9" key="1">
    <citation type="journal article" date="2016" name="Genome Biol. Evol.">
        <title>Divergent and convergent evolution of fungal pathogenicity.</title>
        <authorList>
            <person name="Shang Y."/>
            <person name="Xiao G."/>
            <person name="Zheng P."/>
            <person name="Cen K."/>
            <person name="Zhan S."/>
            <person name="Wang C."/>
        </authorList>
    </citation>
    <scope>NUCLEOTIDE SEQUENCE [LARGE SCALE GENOMIC DNA]</scope>
    <source>
        <strain evidence="8 9">RCEF 264</strain>
    </source>
</reference>
<dbReference type="InterPro" id="IPR000719">
    <property type="entry name" value="Prot_kinase_dom"/>
</dbReference>
<dbReference type="InterPro" id="IPR008271">
    <property type="entry name" value="Ser/Thr_kinase_AS"/>
</dbReference>
<evidence type="ECO:0000256" key="3">
    <source>
        <dbReference type="ARBA" id="ARBA00022777"/>
    </source>
</evidence>
<evidence type="ECO:0000259" key="7">
    <source>
        <dbReference type="PROSITE" id="PS50011"/>
    </source>
</evidence>
<sequence length="395" mass="43893">MWKAPRQCAVVFQPDATANPTHGRKYLLKMGPASFLLHPPPELCHGNGTSIRLGRLSSLRRDPLATLNSSRVPTNLDLPRDGMLASAASVAPSEAHPSDNWIRSSLEPEANNAIRSLRIRPLGRGGQGSVHEVVDLHNGAHYACKSIVIRTADSRTHIAPYLYYQGLDKSPVIKLFMPVFDGCLYDALHQQLGRNESTLAMVFKMLRHILIALDKIHTHDPPLVHNDVKPQNILFRKTAFFLAAQATFVEPTSKIDIYALGATVVDCLGGLAHGVREPDFKRNSYHEQIKAFMAERVPKLADMVADRAEERPTAKECLDRVLCMGSLETLAPTSNPEDGTGLCWGPSPMEIDWPEGRMGWPPTGNPLKRKRTWRSAETRPAKRRCIRESEEQTGI</sequence>
<dbReference type="PROSITE" id="PS50011">
    <property type="entry name" value="PROTEIN_KINASE_DOM"/>
    <property type="match status" value="1"/>
</dbReference>
<evidence type="ECO:0000313" key="9">
    <source>
        <dbReference type="Proteomes" id="UP000076874"/>
    </source>
</evidence>
<dbReference type="SUPFAM" id="SSF56112">
    <property type="entry name" value="Protein kinase-like (PK-like)"/>
    <property type="match status" value="1"/>
</dbReference>
<feature type="compositionally biased region" description="Basic and acidic residues" evidence="6">
    <location>
        <begin position="374"/>
        <end position="395"/>
    </location>
</feature>
<keyword evidence="1" id="KW-0808">Transferase</keyword>
<keyword evidence="4" id="KW-0067">ATP-binding</keyword>
<dbReference type="PANTHER" id="PTHR11042">
    <property type="entry name" value="EUKARYOTIC TRANSLATION INITIATION FACTOR 2-ALPHA KINASE EIF2-ALPHA KINASE -RELATED"/>
    <property type="match status" value="1"/>
</dbReference>
<feature type="region of interest" description="Disordered" evidence="6">
    <location>
        <begin position="358"/>
        <end position="395"/>
    </location>
</feature>
<gene>
    <name evidence="8" type="ORF">SPI_03713</name>
</gene>